<dbReference type="PANTHER" id="PTHR21666:SF263">
    <property type="entry name" value="MUREIN HYDROLASE ACTIVATOR NLPD"/>
    <property type="match status" value="1"/>
</dbReference>
<evidence type="ECO:0000256" key="2">
    <source>
        <dbReference type="SAM" id="MobiDB-lite"/>
    </source>
</evidence>
<dbReference type="InterPro" id="IPR036779">
    <property type="entry name" value="LysM_dom_sf"/>
</dbReference>
<keyword evidence="5" id="KW-1185">Reference proteome</keyword>
<feature type="compositionally biased region" description="Low complexity" evidence="2">
    <location>
        <begin position="80"/>
        <end position="97"/>
    </location>
</feature>
<comment type="similarity">
    <text evidence="1">Belongs to the E.coli NlpD/Haemophilus LppB family.</text>
</comment>
<dbReference type="PROSITE" id="PS51782">
    <property type="entry name" value="LYSM"/>
    <property type="match status" value="1"/>
</dbReference>
<dbReference type="Pfam" id="PF01551">
    <property type="entry name" value="Peptidase_M23"/>
    <property type="match status" value="1"/>
</dbReference>
<evidence type="ECO:0000256" key="1">
    <source>
        <dbReference type="ARBA" id="ARBA00038420"/>
    </source>
</evidence>
<dbReference type="SUPFAM" id="SSF51261">
    <property type="entry name" value="Duplicated hybrid motif"/>
    <property type="match status" value="1"/>
</dbReference>
<dbReference type="PANTHER" id="PTHR21666">
    <property type="entry name" value="PEPTIDASE-RELATED"/>
    <property type="match status" value="1"/>
</dbReference>
<feature type="domain" description="LysM" evidence="3">
    <location>
        <begin position="123"/>
        <end position="167"/>
    </location>
</feature>
<evidence type="ECO:0000313" key="5">
    <source>
        <dbReference type="Proteomes" id="UP001597373"/>
    </source>
</evidence>
<dbReference type="SUPFAM" id="SSF54106">
    <property type="entry name" value="LysM domain"/>
    <property type="match status" value="1"/>
</dbReference>
<protein>
    <submittedName>
        <fullName evidence="4">Peptidoglycan DD-metalloendopeptidase family protein</fullName>
    </submittedName>
</protein>
<proteinExistence type="inferred from homology"/>
<feature type="compositionally biased region" description="Pro residues" evidence="2">
    <location>
        <begin position="67"/>
        <end position="76"/>
    </location>
</feature>
<feature type="compositionally biased region" description="Low complexity" evidence="2">
    <location>
        <begin position="219"/>
        <end position="248"/>
    </location>
</feature>
<name>A0ABW5DJG7_9HYPH</name>
<dbReference type="InterPro" id="IPR050570">
    <property type="entry name" value="Cell_wall_metabolism_enzyme"/>
</dbReference>
<dbReference type="CDD" id="cd12797">
    <property type="entry name" value="M23_peptidase"/>
    <property type="match status" value="1"/>
</dbReference>
<comment type="caution">
    <text evidence="4">The sequence shown here is derived from an EMBL/GenBank/DDBJ whole genome shotgun (WGS) entry which is preliminary data.</text>
</comment>
<feature type="compositionally biased region" description="Low complexity" evidence="2">
    <location>
        <begin position="51"/>
        <end position="66"/>
    </location>
</feature>
<dbReference type="Pfam" id="PF01476">
    <property type="entry name" value="LysM"/>
    <property type="match status" value="1"/>
</dbReference>
<dbReference type="EMBL" id="JBHUIR010000034">
    <property type="protein sequence ID" value="MFD2260131.1"/>
    <property type="molecule type" value="Genomic_DNA"/>
</dbReference>
<dbReference type="Proteomes" id="UP001597373">
    <property type="component" value="Unassembled WGS sequence"/>
</dbReference>
<dbReference type="Gene3D" id="2.70.70.10">
    <property type="entry name" value="Glucose Permease (Domain IIA)"/>
    <property type="match status" value="1"/>
</dbReference>
<evidence type="ECO:0000313" key="4">
    <source>
        <dbReference type="EMBL" id="MFD2260131.1"/>
    </source>
</evidence>
<feature type="compositionally biased region" description="Polar residues" evidence="2">
    <location>
        <begin position="7"/>
        <end position="18"/>
    </location>
</feature>
<dbReference type="SMART" id="SM00257">
    <property type="entry name" value="LysM"/>
    <property type="match status" value="1"/>
</dbReference>
<dbReference type="InterPro" id="IPR011055">
    <property type="entry name" value="Dup_hybrid_motif"/>
</dbReference>
<accession>A0ABW5DJG7</accession>
<sequence>MDGLTDGLTTSSTNSYSNERVIRPQVPVGGGYGTVETAPQYSQLPPPAPAAPVAAAPVSPVYSSPISSPPLPPPQNPGGAVATAPQPVAPQQVAAATSNVTPPPVFAPAAPAPANRPAAQAGGTYTVEPGDTLYGIARKTGASAAAIQSANNLSSPDSIRVGQRLVIPGGNTQAAKVAANPAPTPAAAPAKQEKSVTVAAPVEAPKPAQVQKPATVATYTPPATASSPSSGQATSSAQSASSSGETQQMAAISPEETGGGKLRWPVQGRVISQFGKSSGGKSNDGIDIAVPEGTSIRAAEAGTVIYAGDGLKGFGNTVLIRHEDGLVTVYGHASQLKVKRGDTVKRGQEIALSGMTGDADRPKLHFEVRRGTSPVNPMTYLN</sequence>
<evidence type="ECO:0000259" key="3">
    <source>
        <dbReference type="PROSITE" id="PS51782"/>
    </source>
</evidence>
<feature type="region of interest" description="Disordered" evidence="2">
    <location>
        <begin position="219"/>
        <end position="263"/>
    </location>
</feature>
<dbReference type="RefSeq" id="WP_345100548.1">
    <property type="nucleotide sequence ID" value="NZ_BAABGS010000075.1"/>
</dbReference>
<feature type="region of interest" description="Disordered" evidence="2">
    <location>
        <begin position="1"/>
        <end position="100"/>
    </location>
</feature>
<dbReference type="CDD" id="cd00118">
    <property type="entry name" value="LysM"/>
    <property type="match status" value="1"/>
</dbReference>
<gene>
    <name evidence="4" type="ORF">ACFSMZ_10175</name>
</gene>
<dbReference type="Gene3D" id="3.10.350.10">
    <property type="entry name" value="LysM domain"/>
    <property type="match status" value="1"/>
</dbReference>
<reference evidence="5" key="1">
    <citation type="journal article" date="2019" name="Int. J. Syst. Evol. Microbiol.">
        <title>The Global Catalogue of Microorganisms (GCM) 10K type strain sequencing project: providing services to taxonomists for standard genome sequencing and annotation.</title>
        <authorList>
            <consortium name="The Broad Institute Genomics Platform"/>
            <consortium name="The Broad Institute Genome Sequencing Center for Infectious Disease"/>
            <person name="Wu L."/>
            <person name="Ma J."/>
        </authorList>
    </citation>
    <scope>NUCLEOTIDE SEQUENCE [LARGE SCALE GENOMIC DNA]</scope>
    <source>
        <strain evidence="5">KCTC 23707</strain>
    </source>
</reference>
<dbReference type="InterPro" id="IPR018392">
    <property type="entry name" value="LysM"/>
</dbReference>
<organism evidence="4 5">
    <name type="scientific">Chelativorans composti</name>
    <dbReference type="NCBI Taxonomy" id="768533"/>
    <lineage>
        <taxon>Bacteria</taxon>
        <taxon>Pseudomonadati</taxon>
        <taxon>Pseudomonadota</taxon>
        <taxon>Alphaproteobacteria</taxon>
        <taxon>Hyphomicrobiales</taxon>
        <taxon>Phyllobacteriaceae</taxon>
        <taxon>Chelativorans</taxon>
    </lineage>
</organism>
<dbReference type="InterPro" id="IPR016047">
    <property type="entry name" value="M23ase_b-sheet_dom"/>
</dbReference>